<sequence length="250" mass="28002">MAFRLRASSTGIFRDPQPKQTLWFVQEDFNLCNVIKNNLEIIPNHTGVTGRHYAVGCCNKSSHLSQTAVSDRAEVQTVPGYHKYHSSGDDEGLSNDCNADRAIDARGLLGQIDAGFAMKLAIMTHILGRINQLSNLLQSANLDMVKAVELIETVRAHPEEMRSDQTSFDALWDEVERNSAAHGFDTSECRVCRSPRKRKLSTKLQDFVVTDYIGKQSGSTHSDFSVKDSTRINFFYPILDHVNINDKALQ</sequence>
<accession>A0A8J4Y6M6</accession>
<name>A0A8J4Y6M6_CHIOP</name>
<evidence type="ECO:0000313" key="2">
    <source>
        <dbReference type="Proteomes" id="UP000770661"/>
    </source>
</evidence>
<dbReference type="AlphaFoldDB" id="A0A8J4Y6M6"/>
<dbReference type="OrthoDB" id="1739706at2759"/>
<comment type="caution">
    <text evidence="1">The sequence shown here is derived from an EMBL/GenBank/DDBJ whole genome shotgun (WGS) entry which is preliminary data.</text>
</comment>
<dbReference type="EMBL" id="JACEEZ010017967">
    <property type="protein sequence ID" value="KAG0717234.1"/>
    <property type="molecule type" value="Genomic_DNA"/>
</dbReference>
<proteinExistence type="predicted"/>
<gene>
    <name evidence="1" type="ORF">GWK47_054863</name>
</gene>
<dbReference type="Proteomes" id="UP000770661">
    <property type="component" value="Unassembled WGS sequence"/>
</dbReference>
<protein>
    <submittedName>
        <fullName evidence="1">Uncharacterized protein</fullName>
    </submittedName>
</protein>
<reference evidence="1" key="1">
    <citation type="submission" date="2020-07" db="EMBL/GenBank/DDBJ databases">
        <title>The High-quality genome of the commercially important snow crab, Chionoecetes opilio.</title>
        <authorList>
            <person name="Jeong J.-H."/>
            <person name="Ryu S."/>
        </authorList>
    </citation>
    <scope>NUCLEOTIDE SEQUENCE</scope>
    <source>
        <strain evidence="1">MADBK_172401_WGS</strain>
        <tissue evidence="1">Digestive gland</tissue>
    </source>
</reference>
<keyword evidence="2" id="KW-1185">Reference proteome</keyword>
<organism evidence="1 2">
    <name type="scientific">Chionoecetes opilio</name>
    <name type="common">Atlantic snow crab</name>
    <name type="synonym">Cancer opilio</name>
    <dbReference type="NCBI Taxonomy" id="41210"/>
    <lineage>
        <taxon>Eukaryota</taxon>
        <taxon>Metazoa</taxon>
        <taxon>Ecdysozoa</taxon>
        <taxon>Arthropoda</taxon>
        <taxon>Crustacea</taxon>
        <taxon>Multicrustacea</taxon>
        <taxon>Malacostraca</taxon>
        <taxon>Eumalacostraca</taxon>
        <taxon>Eucarida</taxon>
        <taxon>Decapoda</taxon>
        <taxon>Pleocyemata</taxon>
        <taxon>Brachyura</taxon>
        <taxon>Eubrachyura</taxon>
        <taxon>Majoidea</taxon>
        <taxon>Majidae</taxon>
        <taxon>Chionoecetes</taxon>
    </lineage>
</organism>
<evidence type="ECO:0000313" key="1">
    <source>
        <dbReference type="EMBL" id="KAG0717234.1"/>
    </source>
</evidence>